<dbReference type="AlphaFoldDB" id="A0A0C9W5E8"/>
<protein>
    <submittedName>
        <fullName evidence="2">Uncharacterized protein</fullName>
    </submittedName>
</protein>
<feature type="compositionally biased region" description="Polar residues" evidence="1">
    <location>
        <begin position="159"/>
        <end position="172"/>
    </location>
</feature>
<name>A0A0C9W5E8_9AGAM</name>
<evidence type="ECO:0000313" key="3">
    <source>
        <dbReference type="Proteomes" id="UP000053820"/>
    </source>
</evidence>
<gene>
    <name evidence="2" type="ORF">HYDPIDRAFT_120367</name>
</gene>
<dbReference type="Proteomes" id="UP000053820">
    <property type="component" value="Unassembled WGS sequence"/>
</dbReference>
<feature type="region of interest" description="Disordered" evidence="1">
    <location>
        <begin position="1"/>
        <end position="69"/>
    </location>
</feature>
<reference evidence="2 3" key="1">
    <citation type="submission" date="2014-04" db="EMBL/GenBank/DDBJ databases">
        <title>Evolutionary Origins and Diversification of the Mycorrhizal Mutualists.</title>
        <authorList>
            <consortium name="DOE Joint Genome Institute"/>
            <consortium name="Mycorrhizal Genomics Consortium"/>
            <person name="Kohler A."/>
            <person name="Kuo A."/>
            <person name="Nagy L.G."/>
            <person name="Floudas D."/>
            <person name="Copeland A."/>
            <person name="Barry K.W."/>
            <person name="Cichocki N."/>
            <person name="Veneault-Fourrey C."/>
            <person name="LaButti K."/>
            <person name="Lindquist E.A."/>
            <person name="Lipzen A."/>
            <person name="Lundell T."/>
            <person name="Morin E."/>
            <person name="Murat C."/>
            <person name="Riley R."/>
            <person name="Ohm R."/>
            <person name="Sun H."/>
            <person name="Tunlid A."/>
            <person name="Henrissat B."/>
            <person name="Grigoriev I.V."/>
            <person name="Hibbett D.S."/>
            <person name="Martin F."/>
        </authorList>
    </citation>
    <scope>NUCLEOTIDE SEQUENCE [LARGE SCALE GENOMIC DNA]</scope>
    <source>
        <strain evidence="2 3">MD-312</strain>
    </source>
</reference>
<dbReference type="HOGENOM" id="CLU_1337655_0_0_1"/>
<organism evidence="2 3">
    <name type="scientific">Hydnomerulius pinastri MD-312</name>
    <dbReference type="NCBI Taxonomy" id="994086"/>
    <lineage>
        <taxon>Eukaryota</taxon>
        <taxon>Fungi</taxon>
        <taxon>Dikarya</taxon>
        <taxon>Basidiomycota</taxon>
        <taxon>Agaricomycotina</taxon>
        <taxon>Agaricomycetes</taxon>
        <taxon>Agaricomycetidae</taxon>
        <taxon>Boletales</taxon>
        <taxon>Boletales incertae sedis</taxon>
        <taxon>Leucogyrophana</taxon>
    </lineage>
</organism>
<proteinExistence type="predicted"/>
<sequence length="205" mass="22485">MGTKTADPTNAHGLPRKVNPPELVVTLGRSTPRCEQDTMGKGAKGKGNAVETAPSDEEGVENGDRPTLHPKICVLLPDQIPEIHPTRDRRQRRGASVVQDVQETYYYKNQKRSGEIVKSPQLRGAKAVKFEAAHGQFLSSEKPQENTPLPSRPGKPNSKRSPSLKNAQSCHASPNFPASPRRHTTQQPTDQSTVIVVHTHISTRI</sequence>
<keyword evidence="3" id="KW-1185">Reference proteome</keyword>
<feature type="compositionally biased region" description="Polar residues" evidence="1">
    <location>
        <begin position="185"/>
        <end position="195"/>
    </location>
</feature>
<evidence type="ECO:0000256" key="1">
    <source>
        <dbReference type="SAM" id="MobiDB-lite"/>
    </source>
</evidence>
<feature type="region of interest" description="Disordered" evidence="1">
    <location>
        <begin position="135"/>
        <end position="195"/>
    </location>
</feature>
<evidence type="ECO:0000313" key="2">
    <source>
        <dbReference type="EMBL" id="KIJ57771.1"/>
    </source>
</evidence>
<dbReference type="EMBL" id="KN840125">
    <property type="protein sequence ID" value="KIJ57771.1"/>
    <property type="molecule type" value="Genomic_DNA"/>
</dbReference>
<accession>A0A0C9W5E8</accession>
<feature type="compositionally biased region" description="Polar residues" evidence="1">
    <location>
        <begin position="137"/>
        <end position="149"/>
    </location>
</feature>